<evidence type="ECO:0000313" key="6">
    <source>
        <dbReference type="Proteomes" id="UP000799776"/>
    </source>
</evidence>
<evidence type="ECO:0000256" key="4">
    <source>
        <dbReference type="SAM" id="SignalP"/>
    </source>
</evidence>
<sequence>MILARKHILFVALPLSVLALFCWRRTTTIYEYPDYASSPIVFNETQFRGPANATLGFEAVIAVSSANSPRRQKLIHAANVTELELTILQQPVWTEEDVQNFTDTLMWRTARDTGRGTVLAWLSHFYTLKWFLDSGLETALILEDDVDWDIRLRTVQIPEAAAAMRSMAEPSTTYWGNLSLWDTIYLGHCGDWFGTLDQGVGPGHQSPATLDPLVHTIYHDESLLARQDLHPFTKNLMDALEMEEKTRVIHQSVLPLCTFGYAVTRAGAKRIIEEVAPVAAPDLAAFDSAMAHGCRIRGLKCFTVNPELFHHMVGDSIIALEDHREKIYPPPVDAEGAAQVQNRKESSNIGCGFWSGEFDFDSDERLNMLREEVGRKGRCLKPGREQIEIETGDNASYQR</sequence>
<dbReference type="OrthoDB" id="47375at2759"/>
<dbReference type="AlphaFoldDB" id="A0A9P4HWY0"/>
<comment type="similarity">
    <text evidence="1">Belongs to the glycosyltransferase 25 family.</text>
</comment>
<dbReference type="Proteomes" id="UP000799776">
    <property type="component" value="Unassembled WGS sequence"/>
</dbReference>
<dbReference type="PANTHER" id="PTHR10730">
    <property type="entry name" value="PROCOLLAGEN-LYSINE,2-OXOGLUTARATE 5-DIOXYGENASE/GLYCOSYLTRANSFERASE 25 FAMILY MEMBER"/>
    <property type="match status" value="1"/>
</dbReference>
<evidence type="ECO:0000313" key="5">
    <source>
        <dbReference type="EMBL" id="KAF2088278.1"/>
    </source>
</evidence>
<accession>A0A9P4HWY0</accession>
<feature type="chain" id="PRO_5040439862" evidence="4">
    <location>
        <begin position="20"/>
        <end position="399"/>
    </location>
</feature>
<dbReference type="PANTHER" id="PTHR10730:SF53">
    <property type="entry name" value="GLYCOSYLTRANSFERASE 25 FAMILY MEMBER"/>
    <property type="match status" value="1"/>
</dbReference>
<evidence type="ECO:0000256" key="2">
    <source>
        <dbReference type="ARBA" id="ARBA00022676"/>
    </source>
</evidence>
<dbReference type="InterPro" id="IPR050757">
    <property type="entry name" value="Collagen_mod_GT25"/>
</dbReference>
<name>A0A9P4HWY0_9PEZI</name>
<organism evidence="5 6">
    <name type="scientific">Saccharata proteae CBS 121410</name>
    <dbReference type="NCBI Taxonomy" id="1314787"/>
    <lineage>
        <taxon>Eukaryota</taxon>
        <taxon>Fungi</taxon>
        <taxon>Dikarya</taxon>
        <taxon>Ascomycota</taxon>
        <taxon>Pezizomycotina</taxon>
        <taxon>Dothideomycetes</taxon>
        <taxon>Dothideomycetes incertae sedis</taxon>
        <taxon>Botryosphaeriales</taxon>
        <taxon>Saccharataceae</taxon>
        <taxon>Saccharata</taxon>
    </lineage>
</organism>
<proteinExistence type="inferred from homology"/>
<protein>
    <submittedName>
        <fullName evidence="5">Glycosyltransferase family 25 protein</fullName>
    </submittedName>
</protein>
<keyword evidence="4" id="KW-0732">Signal</keyword>
<dbReference type="GO" id="GO:0016740">
    <property type="term" value="F:transferase activity"/>
    <property type="evidence" value="ECO:0007669"/>
    <property type="project" value="UniProtKB-KW"/>
</dbReference>
<dbReference type="EMBL" id="ML978717">
    <property type="protein sequence ID" value="KAF2088278.1"/>
    <property type="molecule type" value="Genomic_DNA"/>
</dbReference>
<reference evidence="5" key="1">
    <citation type="journal article" date="2020" name="Stud. Mycol.">
        <title>101 Dothideomycetes genomes: a test case for predicting lifestyles and emergence of pathogens.</title>
        <authorList>
            <person name="Haridas S."/>
            <person name="Albert R."/>
            <person name="Binder M."/>
            <person name="Bloem J."/>
            <person name="Labutti K."/>
            <person name="Salamov A."/>
            <person name="Andreopoulos B."/>
            <person name="Baker S."/>
            <person name="Barry K."/>
            <person name="Bills G."/>
            <person name="Bluhm B."/>
            <person name="Cannon C."/>
            <person name="Castanera R."/>
            <person name="Culley D."/>
            <person name="Daum C."/>
            <person name="Ezra D."/>
            <person name="Gonzalez J."/>
            <person name="Henrissat B."/>
            <person name="Kuo A."/>
            <person name="Liang C."/>
            <person name="Lipzen A."/>
            <person name="Lutzoni F."/>
            <person name="Magnuson J."/>
            <person name="Mondo S."/>
            <person name="Nolan M."/>
            <person name="Ohm R."/>
            <person name="Pangilinan J."/>
            <person name="Park H.-J."/>
            <person name="Ramirez L."/>
            <person name="Alfaro M."/>
            <person name="Sun H."/>
            <person name="Tritt A."/>
            <person name="Yoshinaga Y."/>
            <person name="Zwiers L.-H."/>
            <person name="Turgeon B."/>
            <person name="Goodwin S."/>
            <person name="Spatafora J."/>
            <person name="Crous P."/>
            <person name="Grigoriev I."/>
        </authorList>
    </citation>
    <scope>NUCLEOTIDE SEQUENCE</scope>
    <source>
        <strain evidence="5">CBS 121410</strain>
    </source>
</reference>
<keyword evidence="6" id="KW-1185">Reference proteome</keyword>
<evidence type="ECO:0000256" key="3">
    <source>
        <dbReference type="ARBA" id="ARBA00022679"/>
    </source>
</evidence>
<gene>
    <name evidence="5" type="ORF">K490DRAFT_40116</name>
</gene>
<keyword evidence="3" id="KW-0808">Transferase</keyword>
<feature type="signal peptide" evidence="4">
    <location>
        <begin position="1"/>
        <end position="19"/>
    </location>
</feature>
<evidence type="ECO:0000256" key="1">
    <source>
        <dbReference type="ARBA" id="ARBA00006721"/>
    </source>
</evidence>
<comment type="caution">
    <text evidence="5">The sequence shown here is derived from an EMBL/GenBank/DDBJ whole genome shotgun (WGS) entry which is preliminary data.</text>
</comment>
<keyword evidence="2" id="KW-0328">Glycosyltransferase</keyword>